<dbReference type="GO" id="GO:0005730">
    <property type="term" value="C:nucleolus"/>
    <property type="evidence" value="ECO:0007669"/>
    <property type="project" value="UniProtKB-SubCell"/>
</dbReference>
<dbReference type="InterPro" id="IPR033695">
    <property type="entry name" value="POLO_box_2"/>
</dbReference>
<dbReference type="STRING" id="9258.ENSOANP00000023058"/>
<dbReference type="GO" id="GO:0000776">
    <property type="term" value="C:kinetochore"/>
    <property type="evidence" value="ECO:0000318"/>
    <property type="project" value="GO_Central"/>
</dbReference>
<evidence type="ECO:0000256" key="16">
    <source>
        <dbReference type="SAM" id="MobiDB-lite"/>
    </source>
</evidence>
<dbReference type="Gene3D" id="3.30.200.20">
    <property type="entry name" value="Phosphorylase Kinase, domain 1"/>
    <property type="match status" value="1"/>
</dbReference>
<evidence type="ECO:0000256" key="2">
    <source>
        <dbReference type="ARBA" id="ARBA00004604"/>
    </source>
</evidence>
<dbReference type="CDD" id="cd13118">
    <property type="entry name" value="POLO_box_1"/>
    <property type="match status" value="1"/>
</dbReference>
<keyword evidence="20" id="KW-1185">Reference proteome</keyword>
<dbReference type="Gene3D" id="1.10.510.10">
    <property type="entry name" value="Transferase(Phosphotransferase) domain 1"/>
    <property type="match status" value="1"/>
</dbReference>
<evidence type="ECO:0000259" key="18">
    <source>
        <dbReference type="PROSITE" id="PS50078"/>
    </source>
</evidence>
<dbReference type="Ensembl" id="ENSOANT00000023062.2">
    <property type="protein sequence ID" value="ENSOANP00000023058.2"/>
    <property type="gene ID" value="ENSOANG00000014634.4"/>
</dbReference>
<dbReference type="GO" id="GO:0007052">
    <property type="term" value="P:mitotic spindle organization"/>
    <property type="evidence" value="ECO:0000318"/>
    <property type="project" value="GO_Central"/>
</dbReference>
<dbReference type="InterPro" id="IPR017441">
    <property type="entry name" value="Protein_kinase_ATP_BS"/>
</dbReference>
<evidence type="ECO:0000256" key="13">
    <source>
        <dbReference type="ARBA" id="ARBA00048347"/>
    </source>
</evidence>
<dbReference type="Pfam" id="PF00659">
    <property type="entry name" value="POLO_box"/>
    <property type="match status" value="2"/>
</dbReference>
<feature type="region of interest" description="Disordered" evidence="16">
    <location>
        <begin position="418"/>
        <end position="446"/>
    </location>
</feature>
<dbReference type="SUPFAM" id="SSF82615">
    <property type="entry name" value="Polo-box domain"/>
    <property type="match status" value="2"/>
</dbReference>
<dbReference type="Bgee" id="ENSOANG00000014634">
    <property type="expression patterns" value="Expressed in ovary and 3 other cell types or tissues"/>
</dbReference>
<dbReference type="InParanoid" id="F7E2A6"/>
<evidence type="ECO:0000256" key="9">
    <source>
        <dbReference type="ARBA" id="ARBA00022840"/>
    </source>
</evidence>
<evidence type="ECO:0000256" key="7">
    <source>
        <dbReference type="ARBA" id="ARBA00022741"/>
    </source>
</evidence>
<dbReference type="PROSITE" id="PS50011">
    <property type="entry name" value="PROTEIN_KINASE_DOM"/>
    <property type="match status" value="1"/>
</dbReference>
<dbReference type="AlphaFoldDB" id="F7E2A6"/>
<dbReference type="InterPro" id="IPR033701">
    <property type="entry name" value="POLO_box_1"/>
</dbReference>
<dbReference type="CDD" id="cd13117">
    <property type="entry name" value="POLO_box_2"/>
    <property type="match status" value="1"/>
</dbReference>
<evidence type="ECO:0000256" key="4">
    <source>
        <dbReference type="ARBA" id="ARBA00022527"/>
    </source>
</evidence>
<dbReference type="PANTHER" id="PTHR24345:SF43">
    <property type="entry name" value="INACTIVE SERINE_THREONINE-PROTEIN KINASE PLK5"/>
    <property type="match status" value="1"/>
</dbReference>
<reference evidence="19" key="2">
    <citation type="submission" date="2025-08" db="UniProtKB">
        <authorList>
            <consortium name="Ensembl"/>
        </authorList>
    </citation>
    <scope>IDENTIFICATION</scope>
    <source>
        <strain evidence="19">Glennie</strain>
    </source>
</reference>
<dbReference type="GO" id="GO:0005813">
    <property type="term" value="C:centrosome"/>
    <property type="evidence" value="ECO:0000318"/>
    <property type="project" value="GO_Central"/>
</dbReference>
<evidence type="ECO:0000256" key="15">
    <source>
        <dbReference type="RuleBase" id="RU361162"/>
    </source>
</evidence>
<keyword evidence="4 15" id="KW-0723">Serine/threonine-protein kinase</keyword>
<dbReference type="EC" id="2.7.11.21" evidence="15"/>
<dbReference type="GO" id="GO:0005524">
    <property type="term" value="F:ATP binding"/>
    <property type="evidence" value="ECO:0007669"/>
    <property type="project" value="UniProtKB-UniRule"/>
</dbReference>
<dbReference type="PROSITE" id="PS50078">
    <property type="entry name" value="POLO_BOX"/>
    <property type="match status" value="2"/>
</dbReference>
<dbReference type="PROSITE" id="PS00107">
    <property type="entry name" value="PROTEIN_KINASE_ATP"/>
    <property type="match status" value="1"/>
</dbReference>
<dbReference type="eggNOG" id="KOG0575">
    <property type="taxonomic scope" value="Eukaryota"/>
</dbReference>
<organism evidence="19 20">
    <name type="scientific">Ornithorhynchus anatinus</name>
    <name type="common">Duckbill platypus</name>
    <dbReference type="NCBI Taxonomy" id="9258"/>
    <lineage>
        <taxon>Eukaryota</taxon>
        <taxon>Metazoa</taxon>
        <taxon>Chordata</taxon>
        <taxon>Craniata</taxon>
        <taxon>Vertebrata</taxon>
        <taxon>Euteleostomi</taxon>
        <taxon>Mammalia</taxon>
        <taxon>Monotremata</taxon>
        <taxon>Ornithorhynchidae</taxon>
        <taxon>Ornithorhynchus</taxon>
    </lineage>
</organism>
<dbReference type="FunFam" id="1.10.510.10:FF:000189">
    <property type="entry name" value="Serine/threonine-protein kinase PLK"/>
    <property type="match status" value="1"/>
</dbReference>
<dbReference type="SUPFAM" id="SSF56112">
    <property type="entry name" value="Protein kinase-like (PK-like)"/>
    <property type="match status" value="1"/>
</dbReference>
<evidence type="ECO:0000259" key="17">
    <source>
        <dbReference type="PROSITE" id="PS50011"/>
    </source>
</evidence>
<dbReference type="PROSITE" id="PS00108">
    <property type="entry name" value="PROTEIN_KINASE_ST"/>
    <property type="match status" value="1"/>
</dbReference>
<name>F7E2A6_ORNAN</name>
<dbReference type="InterPro" id="IPR011009">
    <property type="entry name" value="Kinase-like_dom_sf"/>
</dbReference>
<comment type="catalytic activity">
    <reaction evidence="12 15">
        <text>L-threonyl-[protein] + ATP = O-phospho-L-threonyl-[protein] + ADP + H(+)</text>
        <dbReference type="Rhea" id="RHEA:46608"/>
        <dbReference type="Rhea" id="RHEA-COMP:11060"/>
        <dbReference type="Rhea" id="RHEA-COMP:11605"/>
        <dbReference type="ChEBI" id="CHEBI:15378"/>
        <dbReference type="ChEBI" id="CHEBI:30013"/>
        <dbReference type="ChEBI" id="CHEBI:30616"/>
        <dbReference type="ChEBI" id="CHEBI:61977"/>
        <dbReference type="ChEBI" id="CHEBI:456216"/>
        <dbReference type="EC" id="2.7.11.21"/>
    </reaction>
</comment>
<keyword evidence="5 15" id="KW-0808">Transferase</keyword>
<feature type="compositionally biased region" description="Low complexity" evidence="16">
    <location>
        <begin position="418"/>
        <end position="436"/>
    </location>
</feature>
<keyword evidence="10" id="KW-0539">Nucleus</keyword>
<feature type="domain" description="POLO box" evidence="18">
    <location>
        <begin position="480"/>
        <end position="558"/>
    </location>
</feature>
<reference evidence="19 20" key="1">
    <citation type="journal article" date="2008" name="Nature">
        <title>Genome analysis of the platypus reveals unique signatures of evolution.</title>
        <authorList>
            <person name="Warren W.C."/>
            <person name="Hillier L.W."/>
            <person name="Marshall Graves J.A."/>
            <person name="Birney E."/>
            <person name="Ponting C.P."/>
            <person name="Grutzner F."/>
            <person name="Belov K."/>
            <person name="Miller W."/>
            <person name="Clarke L."/>
            <person name="Chinwalla A.T."/>
            <person name="Yang S.P."/>
            <person name="Heger A."/>
            <person name="Locke D.P."/>
            <person name="Miethke P."/>
            <person name="Waters P.D."/>
            <person name="Veyrunes F."/>
            <person name="Fulton L."/>
            <person name="Fulton B."/>
            <person name="Graves T."/>
            <person name="Wallis J."/>
            <person name="Puente X.S."/>
            <person name="Lopez-Otin C."/>
            <person name="Ordonez G.R."/>
            <person name="Eichler E.E."/>
            <person name="Chen L."/>
            <person name="Cheng Z."/>
            <person name="Deakin J.E."/>
            <person name="Alsop A."/>
            <person name="Thompson K."/>
            <person name="Kirby P."/>
            <person name="Papenfuss A.T."/>
            <person name="Wakefield M.J."/>
            <person name="Olender T."/>
            <person name="Lancet D."/>
            <person name="Huttley G.A."/>
            <person name="Smit A.F."/>
            <person name="Pask A."/>
            <person name="Temple-Smith P."/>
            <person name="Batzer M.A."/>
            <person name="Walker J.A."/>
            <person name="Konkel M.K."/>
            <person name="Harris R.S."/>
            <person name="Whittington C.M."/>
            <person name="Wong E.S."/>
            <person name="Gemmell N.J."/>
            <person name="Buschiazzo E."/>
            <person name="Vargas Jentzsch I.M."/>
            <person name="Merkel A."/>
            <person name="Schmitz J."/>
            <person name="Zemann A."/>
            <person name="Churakov G."/>
            <person name="Kriegs J.O."/>
            <person name="Brosius J."/>
            <person name="Murchison E.P."/>
            <person name="Sachidanandam R."/>
            <person name="Smith C."/>
            <person name="Hannon G.J."/>
            <person name="Tsend-Ayush E."/>
            <person name="McMillan D."/>
            <person name="Attenborough R."/>
            <person name="Rens W."/>
            <person name="Ferguson-Smith M."/>
            <person name="Lefevre C.M."/>
            <person name="Sharp J.A."/>
            <person name="Nicholas K.R."/>
            <person name="Ray D.A."/>
            <person name="Kube M."/>
            <person name="Reinhardt R."/>
            <person name="Pringle T.H."/>
            <person name="Taylor J."/>
            <person name="Jones R.C."/>
            <person name="Nixon B."/>
            <person name="Dacheux J.L."/>
            <person name="Niwa H."/>
            <person name="Sekita Y."/>
            <person name="Huang X."/>
            <person name="Stark A."/>
            <person name="Kheradpour P."/>
            <person name="Kellis M."/>
            <person name="Flicek P."/>
            <person name="Chen Y."/>
            <person name="Webber C."/>
            <person name="Hardison R."/>
            <person name="Nelson J."/>
            <person name="Hallsworth-Pepin K."/>
            <person name="Delehaunty K."/>
            <person name="Markovic C."/>
            <person name="Minx P."/>
            <person name="Feng Y."/>
            <person name="Kremitzki C."/>
            <person name="Mitreva M."/>
            <person name="Glasscock J."/>
            <person name="Wylie T."/>
            <person name="Wohldmann P."/>
            <person name="Thiru P."/>
            <person name="Nhan M.N."/>
            <person name="Pohl C.S."/>
            <person name="Smith S.M."/>
            <person name="Hou S."/>
            <person name="Nefedov M."/>
            <person name="de Jong P.J."/>
            <person name="Renfree M.B."/>
            <person name="Mardis E.R."/>
            <person name="Wilson R.K."/>
        </authorList>
    </citation>
    <scope>NUCLEOTIDE SEQUENCE [LARGE SCALE GENOMIC DNA]</scope>
    <source>
        <strain evidence="19 20">Glennie</strain>
    </source>
</reference>
<dbReference type="CDD" id="cd14099">
    <property type="entry name" value="STKc_PLK"/>
    <property type="match status" value="1"/>
</dbReference>
<feature type="domain" description="Protein kinase" evidence="17">
    <location>
        <begin position="73"/>
        <end position="325"/>
    </location>
</feature>
<evidence type="ECO:0000256" key="14">
    <source>
        <dbReference type="PROSITE-ProRule" id="PRU10141"/>
    </source>
</evidence>
<dbReference type="GeneTree" id="ENSGT00940000162321"/>
<dbReference type="InterPro" id="IPR000959">
    <property type="entry name" value="POLO_box_dom"/>
</dbReference>
<dbReference type="Pfam" id="PF00069">
    <property type="entry name" value="Pkinase"/>
    <property type="match status" value="1"/>
</dbReference>
<evidence type="ECO:0000256" key="10">
    <source>
        <dbReference type="ARBA" id="ARBA00023242"/>
    </source>
</evidence>
<accession>F7E2A6</accession>
<dbReference type="InterPro" id="IPR000719">
    <property type="entry name" value="Prot_kinase_dom"/>
</dbReference>
<dbReference type="GO" id="GO:0106310">
    <property type="term" value="F:protein serine kinase activity"/>
    <property type="evidence" value="ECO:0007669"/>
    <property type="project" value="RHEA"/>
</dbReference>
<dbReference type="GO" id="GO:2000045">
    <property type="term" value="P:regulation of G1/S transition of mitotic cell cycle"/>
    <property type="evidence" value="ECO:0000318"/>
    <property type="project" value="GO_Central"/>
</dbReference>
<dbReference type="GO" id="GO:0005634">
    <property type="term" value="C:nucleus"/>
    <property type="evidence" value="ECO:0000318"/>
    <property type="project" value="GO_Central"/>
</dbReference>
<dbReference type="InterPro" id="IPR036947">
    <property type="entry name" value="POLO_box_dom_sf"/>
</dbReference>
<comment type="subcellular location">
    <subcellularLocation>
        <location evidence="1">Cytoplasm</location>
        <location evidence="1">Cytoskeleton</location>
        <location evidence="1">Microtubule organizing center</location>
        <location evidence="1">Centrosome</location>
    </subcellularLocation>
    <subcellularLocation>
        <location evidence="2">Nucleus</location>
        <location evidence="2">Nucleolus</location>
    </subcellularLocation>
</comment>
<keyword evidence="6" id="KW-0677">Repeat</keyword>
<dbReference type="InterPro" id="IPR008271">
    <property type="entry name" value="Ser/Thr_kinase_AS"/>
</dbReference>
<keyword evidence="7 14" id="KW-0547">Nucleotide-binding</keyword>
<dbReference type="Proteomes" id="UP000002279">
    <property type="component" value="Chromosome X1"/>
</dbReference>
<evidence type="ECO:0000256" key="11">
    <source>
        <dbReference type="ARBA" id="ARBA00023306"/>
    </source>
</evidence>
<comment type="similarity">
    <text evidence="15">Belongs to the protein kinase superfamily. Ser/Thr protein kinase family. CDC5/Polo subfamily.</text>
</comment>
<dbReference type="FunFam" id="3.30.200.20:FF:000600">
    <property type="entry name" value="Serine/threonine-protein kinase PLK"/>
    <property type="match status" value="1"/>
</dbReference>
<dbReference type="GO" id="GO:0004674">
    <property type="term" value="F:protein serine/threonine kinase activity"/>
    <property type="evidence" value="ECO:0007669"/>
    <property type="project" value="UniProtKB-KW"/>
</dbReference>
<keyword evidence="9 14" id="KW-0067">ATP-binding</keyword>
<evidence type="ECO:0000313" key="20">
    <source>
        <dbReference type="Proteomes" id="UP000002279"/>
    </source>
</evidence>
<dbReference type="GO" id="GO:0005737">
    <property type="term" value="C:cytoplasm"/>
    <property type="evidence" value="ECO:0000318"/>
    <property type="project" value="GO_Central"/>
</dbReference>
<dbReference type="GO" id="GO:0000922">
    <property type="term" value="C:spindle pole"/>
    <property type="evidence" value="ECO:0000318"/>
    <property type="project" value="GO_Central"/>
</dbReference>
<dbReference type="SMART" id="SM00220">
    <property type="entry name" value="S_TKc"/>
    <property type="match status" value="1"/>
</dbReference>
<evidence type="ECO:0000256" key="3">
    <source>
        <dbReference type="ARBA" id="ARBA00022490"/>
    </source>
</evidence>
<keyword evidence="8 15" id="KW-0418">Kinase</keyword>
<reference evidence="19" key="3">
    <citation type="submission" date="2025-09" db="UniProtKB">
        <authorList>
            <consortium name="Ensembl"/>
        </authorList>
    </citation>
    <scope>IDENTIFICATION</scope>
    <source>
        <strain evidence="19">Glennie</strain>
    </source>
</reference>
<evidence type="ECO:0000313" key="19">
    <source>
        <dbReference type="Ensembl" id="ENSOANP00000023058.2"/>
    </source>
</evidence>
<sequence>MKLWPARLTLQTGAQCRTLGQGQGQGQGPRVGVGGLRGGVAGGWDRMDLRGSRRRERDTLGRFIRDPGTGRIYKRGKLLGKGAFGRCYKLTDMSTNRVFALKVVPRTHTGHLEQRGKVEREIELHSCLRHRNVVGFHRHFADHDHIYMVLEYCSRKSLAHILKARKTLTEPEARYYLRGIVGGLRYLHQQGIIHRDLKLSNFFVNKNMEVKIGDLGLATRAEPGGRCRGVLCGTPNYLAPEVISRKGHSVQSDVWALGCIMYTVLTGSSPFKVSHLREMYQSIREARYPVPAHLSPHARHLVACLLAPNPANRPSLDQILAHDFFTQGFTPDRLPTRSCYAAPIFAVTQPLGKLFQKATQRFLGGTALPLPAQQARERWPMASPTVAGCHHGLPPAENGDLVLQFGEGRMGATPRVPFSGRSGSSSLSRPVTVSSFPTARPEGSPGLGVHPATRILQCCLDSGPPGKASLPPPQLRPVLCVTKWVDYSNKYGFGYQLSDGGFAVLLRDGTHMALRPPLGCVCYSTGQGEPMTFSRTEVPRFLAGKLAVLQFFTRYMQQQLLEGGNPPTPPLADIAVPGVSLQHFLKSDQALLMLFSDGTLQVNFYRDRTKLVLSWMGEGPLLTYIDQERRATSYQPGTLQREGCASPLRQRLSYALRLLQKL</sequence>
<feature type="binding site" evidence="14">
    <location>
        <position position="102"/>
    </location>
    <ligand>
        <name>ATP</name>
        <dbReference type="ChEBI" id="CHEBI:30616"/>
    </ligand>
</feature>
<evidence type="ECO:0000256" key="5">
    <source>
        <dbReference type="ARBA" id="ARBA00022679"/>
    </source>
</evidence>
<comment type="catalytic activity">
    <reaction evidence="13">
        <text>L-seryl-[protein] + ATP = O-phospho-L-seryl-[protein] + ADP + H(+)</text>
        <dbReference type="Rhea" id="RHEA:17989"/>
        <dbReference type="Rhea" id="RHEA-COMP:9863"/>
        <dbReference type="Rhea" id="RHEA-COMP:11604"/>
        <dbReference type="ChEBI" id="CHEBI:15378"/>
        <dbReference type="ChEBI" id="CHEBI:29999"/>
        <dbReference type="ChEBI" id="CHEBI:30616"/>
        <dbReference type="ChEBI" id="CHEBI:83421"/>
        <dbReference type="ChEBI" id="CHEBI:456216"/>
        <dbReference type="EC" id="2.7.11.21"/>
    </reaction>
</comment>
<evidence type="ECO:0000256" key="1">
    <source>
        <dbReference type="ARBA" id="ARBA00004300"/>
    </source>
</evidence>
<evidence type="ECO:0000256" key="12">
    <source>
        <dbReference type="ARBA" id="ARBA00047802"/>
    </source>
</evidence>
<dbReference type="PANTHER" id="PTHR24345">
    <property type="entry name" value="SERINE/THREONINE-PROTEIN KINASE PLK"/>
    <property type="match status" value="1"/>
</dbReference>
<feature type="domain" description="POLO box" evidence="18">
    <location>
        <begin position="578"/>
        <end position="662"/>
    </location>
</feature>
<dbReference type="FunFam" id="3.30.1120.30:FF:000014">
    <property type="entry name" value="Serine/threonine-protein kinase PLK"/>
    <property type="match status" value="1"/>
</dbReference>
<dbReference type="HOGENOM" id="CLU_000288_46_1_1"/>
<evidence type="ECO:0000256" key="6">
    <source>
        <dbReference type="ARBA" id="ARBA00022737"/>
    </source>
</evidence>
<gene>
    <name evidence="19" type="primary">PLK5</name>
</gene>
<proteinExistence type="inferred from homology"/>
<protein>
    <recommendedName>
        <fullName evidence="15">Serine/threonine-protein kinase PLK</fullName>
        <ecNumber evidence="15">2.7.11.21</ecNumber>
    </recommendedName>
    <alternativeName>
        <fullName evidence="15">Polo-like kinase</fullName>
    </alternativeName>
</protein>
<keyword evidence="3" id="KW-0963">Cytoplasm</keyword>
<dbReference type="OMA" id="GCIMYMV"/>
<dbReference type="Gene3D" id="3.30.1120.30">
    <property type="entry name" value="POLO box domain"/>
    <property type="match status" value="2"/>
</dbReference>
<keyword evidence="11" id="KW-0131">Cell cycle</keyword>
<evidence type="ECO:0000256" key="8">
    <source>
        <dbReference type="ARBA" id="ARBA00022777"/>
    </source>
</evidence>
<dbReference type="GO" id="GO:0006974">
    <property type="term" value="P:DNA damage response"/>
    <property type="evidence" value="ECO:0000318"/>
    <property type="project" value="GO_Central"/>
</dbReference>